<organism evidence="1 2">
    <name type="scientific">Serratia fonticola</name>
    <dbReference type="NCBI Taxonomy" id="47917"/>
    <lineage>
        <taxon>Bacteria</taxon>
        <taxon>Pseudomonadati</taxon>
        <taxon>Pseudomonadota</taxon>
        <taxon>Gammaproteobacteria</taxon>
        <taxon>Enterobacterales</taxon>
        <taxon>Yersiniaceae</taxon>
        <taxon>Serratia</taxon>
    </lineage>
</organism>
<evidence type="ECO:0000313" key="1">
    <source>
        <dbReference type="EMBL" id="MDQ9127618.1"/>
    </source>
</evidence>
<proteinExistence type="predicted"/>
<accession>A0AAJ1YCL1</accession>
<comment type="caution">
    <text evidence="1">The sequence shown here is derived from an EMBL/GenBank/DDBJ whole genome shotgun (WGS) entry which is preliminary data.</text>
</comment>
<sequence length="256" mass="29104">MNRPTWEEFSSLFEDPKQTKVSQVQASLIARHPDILSGCGPEDDYLDVFSSVFDIALDWTEGMGVFLEYLAEYLGPDVLTVEIDDDYEVATVCFAGREHLFNCSEVGSEMFDADLERLQRLMRSRYVFRLFFQGAIDDTLRFLVIPANLWERAEKDYGMQRTSACLIPYGSLVSLEGYDATRRWKVPYSKLKLFQFAIPVLMVLGAGIVSFYNPPSANTSSELPTCESMQKVFGKLSKSQAEALIDDMRRKNTCKP</sequence>
<reference evidence="1" key="1">
    <citation type="submission" date="2023-08" db="EMBL/GenBank/DDBJ databases">
        <title>The Comparative Genomic Analysis of Yersiniaceae from Polar Regions.</title>
        <authorList>
            <person name="Goncharov A."/>
            <person name="Aslanov B."/>
            <person name="Kolodzhieva V."/>
            <person name="Azarov D."/>
            <person name="Mochov A."/>
            <person name="Lebedeva E."/>
        </authorList>
    </citation>
    <scope>NUCLEOTIDE SEQUENCE</scope>
    <source>
        <strain evidence="1">Vf</strain>
    </source>
</reference>
<evidence type="ECO:0000313" key="2">
    <source>
        <dbReference type="Proteomes" id="UP001224622"/>
    </source>
</evidence>
<gene>
    <name evidence="1" type="ORF">RDT67_14390</name>
</gene>
<protein>
    <submittedName>
        <fullName evidence="1">Uncharacterized protein</fullName>
    </submittedName>
</protein>
<dbReference type="AlphaFoldDB" id="A0AAJ1YCL1"/>
<dbReference type="EMBL" id="JAVIGA010000014">
    <property type="protein sequence ID" value="MDQ9127618.1"/>
    <property type="molecule type" value="Genomic_DNA"/>
</dbReference>
<dbReference type="RefSeq" id="WP_211136031.1">
    <property type="nucleotide sequence ID" value="NZ_JAVGCU010000010.1"/>
</dbReference>
<name>A0AAJ1YCL1_SERFO</name>
<dbReference type="Proteomes" id="UP001224622">
    <property type="component" value="Unassembled WGS sequence"/>
</dbReference>